<dbReference type="InterPro" id="IPR050204">
    <property type="entry name" value="AraC_XylS_family_regulators"/>
</dbReference>
<evidence type="ECO:0000313" key="6">
    <source>
        <dbReference type="Proteomes" id="UP001255416"/>
    </source>
</evidence>
<evidence type="ECO:0000256" key="1">
    <source>
        <dbReference type="ARBA" id="ARBA00023015"/>
    </source>
</evidence>
<dbReference type="SMART" id="SM00342">
    <property type="entry name" value="HTH_ARAC"/>
    <property type="match status" value="1"/>
</dbReference>
<name>A0ABU3VH22_9RHOB</name>
<keyword evidence="2" id="KW-0238">DNA-binding</keyword>
<dbReference type="Proteomes" id="UP001255416">
    <property type="component" value="Unassembled WGS sequence"/>
</dbReference>
<gene>
    <name evidence="5" type="ORF">QO231_16730</name>
</gene>
<dbReference type="InterPro" id="IPR009057">
    <property type="entry name" value="Homeodomain-like_sf"/>
</dbReference>
<dbReference type="RefSeq" id="WP_316778924.1">
    <property type="nucleotide sequence ID" value="NZ_JASMWN010000014.1"/>
</dbReference>
<dbReference type="Gene3D" id="1.10.10.60">
    <property type="entry name" value="Homeodomain-like"/>
    <property type="match status" value="1"/>
</dbReference>
<dbReference type="EMBL" id="JASMWN010000014">
    <property type="protein sequence ID" value="MDU9005481.1"/>
    <property type="molecule type" value="Genomic_DNA"/>
</dbReference>
<evidence type="ECO:0000259" key="4">
    <source>
        <dbReference type="PROSITE" id="PS01124"/>
    </source>
</evidence>
<feature type="domain" description="HTH araC/xylS-type" evidence="4">
    <location>
        <begin position="201"/>
        <end position="301"/>
    </location>
</feature>
<evidence type="ECO:0000313" key="5">
    <source>
        <dbReference type="EMBL" id="MDU9005481.1"/>
    </source>
</evidence>
<evidence type="ECO:0000256" key="2">
    <source>
        <dbReference type="ARBA" id="ARBA00023125"/>
    </source>
</evidence>
<dbReference type="PROSITE" id="PS01124">
    <property type="entry name" value="HTH_ARAC_FAMILY_2"/>
    <property type="match status" value="1"/>
</dbReference>
<keyword evidence="6" id="KW-1185">Reference proteome</keyword>
<keyword evidence="3" id="KW-0804">Transcription</keyword>
<reference evidence="6" key="1">
    <citation type="submission" date="2023-05" db="EMBL/GenBank/DDBJ databases">
        <title>Sedimentitalea sp. nov. JM2-8.</title>
        <authorList>
            <person name="Huang J."/>
        </authorList>
    </citation>
    <scope>NUCLEOTIDE SEQUENCE [LARGE SCALE GENOMIC DNA]</scope>
    <source>
        <strain evidence="6">KHS03</strain>
    </source>
</reference>
<evidence type="ECO:0000256" key="3">
    <source>
        <dbReference type="ARBA" id="ARBA00023163"/>
    </source>
</evidence>
<dbReference type="SUPFAM" id="SSF46689">
    <property type="entry name" value="Homeodomain-like"/>
    <property type="match status" value="1"/>
</dbReference>
<accession>A0ABU3VH22</accession>
<dbReference type="InterPro" id="IPR018060">
    <property type="entry name" value="HTH_AraC"/>
</dbReference>
<protein>
    <submittedName>
        <fullName evidence="5">Helix-turn-helix domain-containing protein</fullName>
    </submittedName>
</protein>
<proteinExistence type="predicted"/>
<dbReference type="Pfam" id="PF12833">
    <property type="entry name" value="HTH_18"/>
    <property type="match status" value="1"/>
</dbReference>
<organism evidence="5 6">
    <name type="scientific">Sedimentitalea todarodis</name>
    <dbReference type="NCBI Taxonomy" id="1631240"/>
    <lineage>
        <taxon>Bacteria</taxon>
        <taxon>Pseudomonadati</taxon>
        <taxon>Pseudomonadota</taxon>
        <taxon>Alphaproteobacteria</taxon>
        <taxon>Rhodobacterales</taxon>
        <taxon>Paracoccaceae</taxon>
        <taxon>Sedimentitalea</taxon>
    </lineage>
</organism>
<dbReference type="PANTHER" id="PTHR46796:SF12">
    <property type="entry name" value="HTH-TYPE DNA-BINDING TRANSCRIPTIONAL ACTIVATOR EUTR"/>
    <property type="match status" value="1"/>
</dbReference>
<comment type="caution">
    <text evidence="5">The sequence shown here is derived from an EMBL/GenBank/DDBJ whole genome shotgun (WGS) entry which is preliminary data.</text>
</comment>
<keyword evidence="1" id="KW-0805">Transcription regulation</keyword>
<sequence>METLEYSQRDGNVSPSLFSLTNDFEFVGTEGRLMHRILAPGPKGFKVVSVVSTGHSASFVETDRTAVTLPQRGHADVQVGSRQFSVSPGDMVALGPSERQSRLSRDAASDIYESYTILSPANWPFGLPEDALYRSPDPKRLKLCELLRFSFAYLSDPELVSDRTILLHEALVEDALVETLTSENASEANALSSHRSEFLARSAQHYIDENFSEAITVAHVAQALEVSMKALQRSFRTRRGMTVRSYLARVRLDAMRRQLEKGGPDISVTSAALDSGLFHLGRSSSAYRDRFGELPSETLDRVSSSIKPRTPYGG</sequence>
<dbReference type="PANTHER" id="PTHR46796">
    <property type="entry name" value="HTH-TYPE TRANSCRIPTIONAL ACTIVATOR RHAS-RELATED"/>
    <property type="match status" value="1"/>
</dbReference>